<feature type="transmembrane region" description="Helical" evidence="9">
    <location>
        <begin position="133"/>
        <end position="153"/>
    </location>
</feature>
<comment type="subcellular location">
    <subcellularLocation>
        <location evidence="1">Cell membrane</location>
        <topology evidence="1">Multi-pass membrane protein</topology>
    </subcellularLocation>
</comment>
<dbReference type="GO" id="GO:0005524">
    <property type="term" value="F:ATP binding"/>
    <property type="evidence" value="ECO:0007669"/>
    <property type="project" value="UniProtKB-KW"/>
</dbReference>
<dbReference type="InterPro" id="IPR003593">
    <property type="entry name" value="AAA+_ATPase"/>
</dbReference>
<evidence type="ECO:0000256" key="6">
    <source>
        <dbReference type="ARBA" id="ARBA00022840"/>
    </source>
</evidence>
<evidence type="ECO:0000256" key="5">
    <source>
        <dbReference type="ARBA" id="ARBA00022741"/>
    </source>
</evidence>
<reference evidence="13" key="1">
    <citation type="submission" date="2018-08" db="EMBL/GenBank/DDBJ databases">
        <authorList>
            <person name="Rodrigo-Torres L."/>
            <person name="Arahal R. D."/>
            <person name="Lucena T."/>
        </authorList>
    </citation>
    <scope>NUCLEOTIDE SEQUENCE [LARGE SCALE GENOMIC DNA]</scope>
    <source>
        <strain evidence="13">CECT 7235</strain>
    </source>
</reference>
<feature type="transmembrane region" description="Helical" evidence="9">
    <location>
        <begin position="274"/>
        <end position="291"/>
    </location>
</feature>
<evidence type="ECO:0000256" key="4">
    <source>
        <dbReference type="ARBA" id="ARBA00022692"/>
    </source>
</evidence>
<dbReference type="GO" id="GO:0016887">
    <property type="term" value="F:ATP hydrolysis activity"/>
    <property type="evidence" value="ECO:0007669"/>
    <property type="project" value="InterPro"/>
</dbReference>
<dbReference type="InterPro" id="IPR036640">
    <property type="entry name" value="ABC1_TM_sf"/>
</dbReference>
<keyword evidence="3" id="KW-1003">Cell membrane</keyword>
<dbReference type="Gene3D" id="1.20.1560.10">
    <property type="entry name" value="ABC transporter type 1, transmembrane domain"/>
    <property type="match status" value="1"/>
</dbReference>
<keyword evidence="13" id="KW-1185">Reference proteome</keyword>
<keyword evidence="4 9" id="KW-0812">Transmembrane</keyword>
<dbReference type="InterPro" id="IPR027417">
    <property type="entry name" value="P-loop_NTPase"/>
</dbReference>
<name>A0A3B0MMW2_9RHOB</name>
<organism evidence="12 13">
    <name type="scientific">Roseinatronobacter ekhonensis</name>
    <dbReference type="NCBI Taxonomy" id="254356"/>
    <lineage>
        <taxon>Bacteria</taxon>
        <taxon>Pseudomonadati</taxon>
        <taxon>Pseudomonadota</taxon>
        <taxon>Alphaproteobacteria</taxon>
        <taxon>Rhodobacterales</taxon>
        <taxon>Paracoccaceae</taxon>
        <taxon>Roseinatronobacter</taxon>
    </lineage>
</organism>
<evidence type="ECO:0000313" key="13">
    <source>
        <dbReference type="Proteomes" id="UP000272908"/>
    </source>
</evidence>
<keyword evidence="5" id="KW-0547">Nucleotide-binding</keyword>
<dbReference type="PANTHER" id="PTHR24221">
    <property type="entry name" value="ATP-BINDING CASSETTE SUB-FAMILY B"/>
    <property type="match status" value="1"/>
</dbReference>
<dbReference type="SMART" id="SM00382">
    <property type="entry name" value="AAA"/>
    <property type="match status" value="1"/>
</dbReference>
<evidence type="ECO:0000256" key="3">
    <source>
        <dbReference type="ARBA" id="ARBA00022475"/>
    </source>
</evidence>
<evidence type="ECO:0000256" key="2">
    <source>
        <dbReference type="ARBA" id="ARBA00022448"/>
    </source>
</evidence>
<feature type="transmembrane region" description="Helical" evidence="9">
    <location>
        <begin position="51"/>
        <end position="74"/>
    </location>
</feature>
<proteinExistence type="predicted"/>
<dbReference type="EMBL" id="UIHC01000019">
    <property type="protein sequence ID" value="SUZ32367.1"/>
    <property type="molecule type" value="Genomic_DNA"/>
</dbReference>
<feature type="domain" description="ABC transporter" evidence="10">
    <location>
        <begin position="341"/>
        <end position="579"/>
    </location>
</feature>
<evidence type="ECO:0000256" key="1">
    <source>
        <dbReference type="ARBA" id="ARBA00004651"/>
    </source>
</evidence>
<dbReference type="PROSITE" id="PS50893">
    <property type="entry name" value="ABC_TRANSPORTER_2"/>
    <property type="match status" value="1"/>
</dbReference>
<evidence type="ECO:0000259" key="11">
    <source>
        <dbReference type="PROSITE" id="PS50929"/>
    </source>
</evidence>
<evidence type="ECO:0000313" key="12">
    <source>
        <dbReference type="EMBL" id="SUZ32367.1"/>
    </source>
</evidence>
<dbReference type="Proteomes" id="UP000272908">
    <property type="component" value="Unassembled WGS sequence"/>
</dbReference>
<feature type="domain" description="ABC transmembrane type-1" evidence="11">
    <location>
        <begin position="38"/>
        <end position="290"/>
    </location>
</feature>
<feature type="transmembrane region" description="Helical" evidence="9">
    <location>
        <begin position="244"/>
        <end position="262"/>
    </location>
</feature>
<dbReference type="Gene3D" id="3.40.50.300">
    <property type="entry name" value="P-loop containing nucleotide triphosphate hydrolases"/>
    <property type="match status" value="1"/>
</dbReference>
<evidence type="ECO:0000256" key="9">
    <source>
        <dbReference type="SAM" id="Phobius"/>
    </source>
</evidence>
<dbReference type="PROSITE" id="PS50929">
    <property type="entry name" value="ABC_TM1F"/>
    <property type="match status" value="1"/>
</dbReference>
<protein>
    <submittedName>
        <fullName evidence="12">Heterocyst differentiation ATP-binding protein HepA</fullName>
    </submittedName>
</protein>
<keyword evidence="7 9" id="KW-1133">Transmembrane helix</keyword>
<evidence type="ECO:0000256" key="7">
    <source>
        <dbReference type="ARBA" id="ARBA00022989"/>
    </source>
</evidence>
<dbReference type="GO" id="GO:0005886">
    <property type="term" value="C:plasma membrane"/>
    <property type="evidence" value="ECO:0007669"/>
    <property type="project" value="UniProtKB-SubCell"/>
</dbReference>
<dbReference type="GO" id="GO:0034040">
    <property type="term" value="F:ATPase-coupled lipid transmembrane transporter activity"/>
    <property type="evidence" value="ECO:0007669"/>
    <property type="project" value="TreeGrafter"/>
</dbReference>
<dbReference type="FunFam" id="3.40.50.300:FF:000299">
    <property type="entry name" value="ABC transporter ATP-binding protein/permease"/>
    <property type="match status" value="1"/>
</dbReference>
<keyword evidence="2" id="KW-0813">Transport</keyword>
<dbReference type="PROSITE" id="PS00211">
    <property type="entry name" value="ABC_TRANSPORTER_1"/>
    <property type="match status" value="1"/>
</dbReference>
<dbReference type="InterPro" id="IPR003439">
    <property type="entry name" value="ABC_transporter-like_ATP-bd"/>
</dbReference>
<dbReference type="InterPro" id="IPR011527">
    <property type="entry name" value="ABC1_TM_dom"/>
</dbReference>
<dbReference type="SUPFAM" id="SSF90123">
    <property type="entry name" value="ABC transporter transmembrane region"/>
    <property type="match status" value="1"/>
</dbReference>
<feature type="transmembrane region" description="Helical" evidence="9">
    <location>
        <begin position="159"/>
        <end position="180"/>
    </location>
</feature>
<keyword evidence="6 12" id="KW-0067">ATP-binding</keyword>
<evidence type="ECO:0000259" key="10">
    <source>
        <dbReference type="PROSITE" id="PS50893"/>
    </source>
</evidence>
<dbReference type="Pfam" id="PF00664">
    <property type="entry name" value="ABC_membrane"/>
    <property type="match status" value="1"/>
</dbReference>
<dbReference type="PANTHER" id="PTHR24221:SF654">
    <property type="entry name" value="ATP-BINDING CASSETTE SUB-FAMILY B MEMBER 6"/>
    <property type="match status" value="1"/>
</dbReference>
<sequence>MLGIVVFAALSSAFMVVSIFPFLAVLADRDRIHSTPALQWAYDFFGFQSDYGFVIGLGVASLLVITLSNLIQLLKTYLVLKFTMLQMHSISLRLLQTYLCQPYEFFLDRHSGHLSKSILDESLQVVSSFFRPAAEMVASALSALAILAVIIWADPVIAFIALAVLGGSYGILFLGLRGVLDRLGMARVRHNSGRYRVTNEAFGGIKDIKALGRERFLLSRFQKTALDMAHVQVKANAISALPQFVMQSVAFGGIILLCLLLVDRASYEGGTGLGALVPVIGVFAFAGQRILPELSRLYSSAAKLEFGTAVVRHVAGELRVPVPSSGPPKTMPPGLGLSRELRFEGVSYSYPNTTDRGLRDVSLTIRAGERIGIVGSTGAGKTTLADITLGLLRPQAGVLRADDTVITEDNLRAWQQSLGYVPQEIFLTDSSIASNIALGIAPEQVDTARVEDCAKRAQLHEFILSDLPEGYATPVGERGVRLSGGQRQRLGIARALYHNAELIVFDEATSALDNATERDVMSAIDALPGDKTILLIAHRLSTVRSCDRIIVLDKGRLAGFAPWDALMAENDTFQRIANAHPAS</sequence>
<dbReference type="SUPFAM" id="SSF52540">
    <property type="entry name" value="P-loop containing nucleoside triphosphate hydrolases"/>
    <property type="match status" value="1"/>
</dbReference>
<gene>
    <name evidence="12" type="primary">hepA_2</name>
    <name evidence="12" type="ORF">ROE7235_02123</name>
</gene>
<dbReference type="InterPro" id="IPR039421">
    <property type="entry name" value="Type_1_exporter"/>
</dbReference>
<dbReference type="GO" id="GO:0140359">
    <property type="term" value="F:ABC-type transporter activity"/>
    <property type="evidence" value="ECO:0007669"/>
    <property type="project" value="InterPro"/>
</dbReference>
<accession>A0A3B0MMW2</accession>
<evidence type="ECO:0000256" key="8">
    <source>
        <dbReference type="ARBA" id="ARBA00023136"/>
    </source>
</evidence>
<dbReference type="InterPro" id="IPR017871">
    <property type="entry name" value="ABC_transporter-like_CS"/>
</dbReference>
<dbReference type="Pfam" id="PF00005">
    <property type="entry name" value="ABC_tran"/>
    <property type="match status" value="1"/>
</dbReference>
<dbReference type="AlphaFoldDB" id="A0A3B0MMW2"/>
<keyword evidence="8 9" id="KW-0472">Membrane</keyword>